<dbReference type="InterPro" id="IPR050329">
    <property type="entry name" value="GLI_C2H2-zinc-finger"/>
</dbReference>
<accession>A0A9P6PRD5</accession>
<feature type="compositionally biased region" description="Polar residues" evidence="6">
    <location>
        <begin position="212"/>
        <end position="224"/>
    </location>
</feature>
<evidence type="ECO:0000256" key="6">
    <source>
        <dbReference type="SAM" id="MobiDB-lite"/>
    </source>
</evidence>
<dbReference type="PROSITE" id="PS50157">
    <property type="entry name" value="ZINC_FINGER_C2H2_2"/>
    <property type="match status" value="3"/>
</dbReference>
<dbReference type="PANTHER" id="PTHR19818">
    <property type="entry name" value="ZINC FINGER PROTEIN ZIC AND GLI"/>
    <property type="match status" value="1"/>
</dbReference>
<dbReference type="InterPro" id="IPR013087">
    <property type="entry name" value="Znf_C2H2_type"/>
</dbReference>
<feature type="compositionally biased region" description="Basic and acidic residues" evidence="6">
    <location>
        <begin position="393"/>
        <end position="404"/>
    </location>
</feature>
<protein>
    <recommendedName>
        <fullName evidence="7">C2H2-type domain-containing protein</fullName>
    </recommendedName>
</protein>
<dbReference type="GO" id="GO:0000978">
    <property type="term" value="F:RNA polymerase II cis-regulatory region sequence-specific DNA binding"/>
    <property type="evidence" value="ECO:0007669"/>
    <property type="project" value="TreeGrafter"/>
</dbReference>
<keyword evidence="3 5" id="KW-0863">Zinc-finger</keyword>
<dbReference type="GO" id="GO:0045944">
    <property type="term" value="P:positive regulation of transcription by RNA polymerase II"/>
    <property type="evidence" value="ECO:0007669"/>
    <property type="project" value="UniProtKB-ARBA"/>
</dbReference>
<keyword evidence="2" id="KW-0677">Repeat</keyword>
<feature type="compositionally biased region" description="Acidic residues" evidence="6">
    <location>
        <begin position="428"/>
        <end position="450"/>
    </location>
</feature>
<dbReference type="GO" id="GO:0005634">
    <property type="term" value="C:nucleus"/>
    <property type="evidence" value="ECO:0007669"/>
    <property type="project" value="UniProtKB-ARBA"/>
</dbReference>
<feature type="domain" description="C2H2-type" evidence="7">
    <location>
        <begin position="309"/>
        <end position="334"/>
    </location>
</feature>
<feature type="compositionally biased region" description="Low complexity" evidence="6">
    <location>
        <begin position="154"/>
        <end position="164"/>
    </location>
</feature>
<dbReference type="OrthoDB" id="4748970at2759"/>
<organism evidence="8 9">
    <name type="scientific">Mortierella polycephala</name>
    <dbReference type="NCBI Taxonomy" id="41804"/>
    <lineage>
        <taxon>Eukaryota</taxon>
        <taxon>Fungi</taxon>
        <taxon>Fungi incertae sedis</taxon>
        <taxon>Mucoromycota</taxon>
        <taxon>Mortierellomycotina</taxon>
        <taxon>Mortierellomycetes</taxon>
        <taxon>Mortierellales</taxon>
        <taxon>Mortierellaceae</taxon>
        <taxon>Mortierella</taxon>
    </lineage>
</organism>
<dbReference type="SMART" id="SM00355">
    <property type="entry name" value="ZnF_C2H2"/>
    <property type="match status" value="3"/>
</dbReference>
<dbReference type="Proteomes" id="UP000726737">
    <property type="component" value="Unassembled WGS sequence"/>
</dbReference>
<keyword evidence="9" id="KW-1185">Reference proteome</keyword>
<name>A0A9P6PRD5_9FUNG</name>
<evidence type="ECO:0000256" key="2">
    <source>
        <dbReference type="ARBA" id="ARBA00022737"/>
    </source>
</evidence>
<feature type="region of interest" description="Disordered" evidence="6">
    <location>
        <begin position="211"/>
        <end position="233"/>
    </location>
</feature>
<dbReference type="GO" id="GO:0000981">
    <property type="term" value="F:DNA-binding transcription factor activity, RNA polymerase II-specific"/>
    <property type="evidence" value="ECO:0007669"/>
    <property type="project" value="TreeGrafter"/>
</dbReference>
<evidence type="ECO:0000313" key="8">
    <source>
        <dbReference type="EMBL" id="KAG0251088.1"/>
    </source>
</evidence>
<reference evidence="8" key="1">
    <citation type="journal article" date="2020" name="Fungal Divers.">
        <title>Resolving the Mortierellaceae phylogeny through synthesis of multi-gene phylogenetics and phylogenomics.</title>
        <authorList>
            <person name="Vandepol N."/>
            <person name="Liber J."/>
            <person name="Desiro A."/>
            <person name="Na H."/>
            <person name="Kennedy M."/>
            <person name="Barry K."/>
            <person name="Grigoriev I.V."/>
            <person name="Miller A.N."/>
            <person name="O'Donnell K."/>
            <person name="Stajich J.E."/>
            <person name="Bonito G."/>
        </authorList>
    </citation>
    <scope>NUCLEOTIDE SEQUENCE</scope>
    <source>
        <strain evidence="8">KOD948</strain>
    </source>
</reference>
<feature type="compositionally biased region" description="Polar residues" evidence="6">
    <location>
        <begin position="350"/>
        <end position="359"/>
    </location>
</feature>
<evidence type="ECO:0000259" key="7">
    <source>
        <dbReference type="PROSITE" id="PS50157"/>
    </source>
</evidence>
<feature type="domain" description="C2H2-type" evidence="7">
    <location>
        <begin position="242"/>
        <end position="272"/>
    </location>
</feature>
<feature type="region of interest" description="Disordered" evidence="6">
    <location>
        <begin position="344"/>
        <end position="456"/>
    </location>
</feature>
<evidence type="ECO:0000256" key="3">
    <source>
        <dbReference type="ARBA" id="ARBA00022771"/>
    </source>
</evidence>
<dbReference type="AlphaFoldDB" id="A0A9P6PRD5"/>
<evidence type="ECO:0000313" key="9">
    <source>
        <dbReference type="Proteomes" id="UP000726737"/>
    </source>
</evidence>
<proteinExistence type="predicted"/>
<sequence>MGGHDVAGTDRVRVQSNRNHALARDYMDYSNNYNGRGGQGSSMAAQHPGLHLDGLPLMPPPHLMHSDPQGQSFSSMSLLSGPGSKAISASLDSVPIGLGPPTIMTHPEYGAVASYMPAPTTVMNNKPRTGTSRQRPMSMHSQSKVPKPRTRTNSATSSTSITSSGILSSLSTALGATSLSLPDSPTSINAAQNTCSNMATTVINMDAAAVGSTENSTPSDTATTMKPRPGGHPRKTVAARVFECSIPGCNKAYTQLHNLKSHERTGHTPVQKPKPFLCIISGCTKAFSQRKSLALHIRASHKEFKFKPFKCLQPGCQKAYTQLHNLRTHEKTVHMLDLSRKRIRIPTLHSEGSSHNTAMPRTGSSSDSGGRGQQLHHHQQLQKMQLHGSNTREQPHQKQQDRHSNQFTPNVELKYEYVGELADYSAEAMDEENDAEGEGEDDAAGEDAENEYYVNE</sequence>
<dbReference type="Pfam" id="PF00096">
    <property type="entry name" value="zf-C2H2"/>
    <property type="match status" value="2"/>
</dbReference>
<feature type="region of interest" description="Disordered" evidence="6">
    <location>
        <begin position="120"/>
        <end position="164"/>
    </location>
</feature>
<dbReference type="EMBL" id="JAAAJA010000621">
    <property type="protein sequence ID" value="KAG0251088.1"/>
    <property type="molecule type" value="Genomic_DNA"/>
</dbReference>
<dbReference type="SUPFAM" id="SSF57667">
    <property type="entry name" value="beta-beta-alpha zinc fingers"/>
    <property type="match status" value="3"/>
</dbReference>
<keyword evidence="4" id="KW-0862">Zinc</keyword>
<evidence type="ECO:0000256" key="5">
    <source>
        <dbReference type="PROSITE-ProRule" id="PRU00042"/>
    </source>
</evidence>
<dbReference type="Gene3D" id="3.30.160.60">
    <property type="entry name" value="Classic Zinc Finger"/>
    <property type="match status" value="3"/>
</dbReference>
<gene>
    <name evidence="8" type="ORF">BG011_007864</name>
</gene>
<dbReference type="InterPro" id="IPR036236">
    <property type="entry name" value="Znf_C2H2_sf"/>
</dbReference>
<evidence type="ECO:0000256" key="4">
    <source>
        <dbReference type="ARBA" id="ARBA00022833"/>
    </source>
</evidence>
<comment type="caution">
    <text evidence="8">The sequence shown here is derived from an EMBL/GenBank/DDBJ whole genome shotgun (WGS) entry which is preliminary data.</text>
</comment>
<dbReference type="GO" id="GO:0008270">
    <property type="term" value="F:zinc ion binding"/>
    <property type="evidence" value="ECO:0007669"/>
    <property type="project" value="UniProtKB-KW"/>
</dbReference>
<evidence type="ECO:0000256" key="1">
    <source>
        <dbReference type="ARBA" id="ARBA00022723"/>
    </source>
</evidence>
<dbReference type="PROSITE" id="PS00028">
    <property type="entry name" value="ZINC_FINGER_C2H2_1"/>
    <property type="match status" value="3"/>
</dbReference>
<feature type="domain" description="C2H2-type" evidence="7">
    <location>
        <begin position="276"/>
        <end position="306"/>
    </location>
</feature>
<dbReference type="PANTHER" id="PTHR19818:SF139">
    <property type="entry name" value="PAIR-RULE PROTEIN ODD-PAIRED"/>
    <property type="match status" value="1"/>
</dbReference>
<keyword evidence="1" id="KW-0479">Metal-binding</keyword>
<feature type="compositionally biased region" description="Polar residues" evidence="6">
    <location>
        <begin position="121"/>
        <end position="144"/>
    </location>
</feature>